<sequence>MWQNDSEPQHPSTSASARVSNNVKHSSTNNLVRSKSSASLFKRAISLQFLSKNAESAVDREKAAHIKMRYKDTAKYVIWPTCRLPADIYQIISCGQAAPTIAKSEHDPRTVLMQPDIEDHRSPYMPCTINHVLRSDSEDSSEAEQVLEMTRL</sequence>
<protein>
    <submittedName>
        <fullName evidence="2">Uncharacterized protein</fullName>
    </submittedName>
</protein>
<dbReference type="AlphaFoldDB" id="A0A9P1IZD4"/>
<name>A0A9P1IZD4_9PELO</name>
<organism evidence="2 3">
    <name type="scientific">Caenorhabditis angaria</name>
    <dbReference type="NCBI Taxonomy" id="860376"/>
    <lineage>
        <taxon>Eukaryota</taxon>
        <taxon>Metazoa</taxon>
        <taxon>Ecdysozoa</taxon>
        <taxon>Nematoda</taxon>
        <taxon>Chromadorea</taxon>
        <taxon>Rhabditida</taxon>
        <taxon>Rhabditina</taxon>
        <taxon>Rhabditomorpha</taxon>
        <taxon>Rhabditoidea</taxon>
        <taxon>Rhabditidae</taxon>
        <taxon>Peloderinae</taxon>
        <taxon>Caenorhabditis</taxon>
    </lineage>
</organism>
<feature type="region of interest" description="Disordered" evidence="1">
    <location>
        <begin position="1"/>
        <end position="31"/>
    </location>
</feature>
<evidence type="ECO:0000256" key="1">
    <source>
        <dbReference type="SAM" id="MobiDB-lite"/>
    </source>
</evidence>
<reference evidence="2" key="1">
    <citation type="submission" date="2022-11" db="EMBL/GenBank/DDBJ databases">
        <authorList>
            <person name="Kikuchi T."/>
        </authorList>
    </citation>
    <scope>NUCLEOTIDE SEQUENCE</scope>
    <source>
        <strain evidence="2">PS1010</strain>
    </source>
</reference>
<proteinExistence type="predicted"/>
<evidence type="ECO:0000313" key="3">
    <source>
        <dbReference type="Proteomes" id="UP001152747"/>
    </source>
</evidence>
<dbReference type="EMBL" id="CANHGI010000006">
    <property type="protein sequence ID" value="CAI5454037.1"/>
    <property type="molecule type" value="Genomic_DNA"/>
</dbReference>
<evidence type="ECO:0000313" key="2">
    <source>
        <dbReference type="EMBL" id="CAI5454037.1"/>
    </source>
</evidence>
<gene>
    <name evidence="2" type="ORF">CAMP_LOCUS16674</name>
</gene>
<dbReference type="Proteomes" id="UP001152747">
    <property type="component" value="Unassembled WGS sequence"/>
</dbReference>
<comment type="caution">
    <text evidence="2">The sequence shown here is derived from an EMBL/GenBank/DDBJ whole genome shotgun (WGS) entry which is preliminary data.</text>
</comment>
<dbReference type="OrthoDB" id="5802207at2759"/>
<keyword evidence="3" id="KW-1185">Reference proteome</keyword>
<accession>A0A9P1IZD4</accession>